<dbReference type="GO" id="GO:0003677">
    <property type="term" value="F:DNA binding"/>
    <property type="evidence" value="ECO:0007669"/>
    <property type="project" value="UniProtKB-KW"/>
</dbReference>
<keyword evidence="3" id="KW-0804">Transcription</keyword>
<keyword evidence="2" id="KW-0238">DNA-binding</keyword>
<dbReference type="OrthoDB" id="769662at2"/>
<dbReference type="PANTHER" id="PTHR33204">
    <property type="entry name" value="TRANSCRIPTIONAL REGULATOR, MARR FAMILY"/>
    <property type="match status" value="1"/>
</dbReference>
<evidence type="ECO:0000313" key="5">
    <source>
        <dbReference type="EMBL" id="SDK07347.1"/>
    </source>
</evidence>
<keyword evidence="6" id="KW-1185">Reference proteome</keyword>
<dbReference type="InterPro" id="IPR002577">
    <property type="entry name" value="HTH_HxlR"/>
</dbReference>
<dbReference type="AlphaFoldDB" id="A0A1G8YX63"/>
<proteinExistence type="predicted"/>
<evidence type="ECO:0000256" key="3">
    <source>
        <dbReference type="ARBA" id="ARBA00023163"/>
    </source>
</evidence>
<evidence type="ECO:0000256" key="1">
    <source>
        <dbReference type="ARBA" id="ARBA00023015"/>
    </source>
</evidence>
<dbReference type="Pfam" id="PF01638">
    <property type="entry name" value="HxlR"/>
    <property type="match status" value="1"/>
</dbReference>
<evidence type="ECO:0000256" key="2">
    <source>
        <dbReference type="ARBA" id="ARBA00023125"/>
    </source>
</evidence>
<dbReference type="SUPFAM" id="SSF46785">
    <property type="entry name" value="Winged helix' DNA-binding domain"/>
    <property type="match status" value="1"/>
</dbReference>
<dbReference type="STRING" id="1128970.SAMN04487935_2510"/>
<dbReference type="RefSeq" id="WP_091395951.1">
    <property type="nucleotide sequence ID" value="NZ_BKAI01000006.1"/>
</dbReference>
<dbReference type="InterPro" id="IPR036390">
    <property type="entry name" value="WH_DNA-bd_sf"/>
</dbReference>
<dbReference type="EMBL" id="FNEZ01000003">
    <property type="protein sequence ID" value="SDK07347.1"/>
    <property type="molecule type" value="Genomic_DNA"/>
</dbReference>
<dbReference type="Gene3D" id="1.10.10.10">
    <property type="entry name" value="Winged helix-like DNA-binding domain superfamily/Winged helix DNA-binding domain"/>
    <property type="match status" value="1"/>
</dbReference>
<protein>
    <submittedName>
        <fullName evidence="5">Transcriptional regulator, HxlR family</fullName>
    </submittedName>
</protein>
<keyword evidence="1" id="KW-0805">Transcription regulation</keyword>
<sequence length="115" mass="12967">MEEKCTNVCQNHLTAVGDALYVIGGKWKLRIIIALKDGHNRFNDLQRTITGISAKVLSTELKDLEMNGFVKRTVHTGTPVIVEYELTGYSDTLHEVLSALGNWGTMHREKIRAER</sequence>
<dbReference type="InterPro" id="IPR036388">
    <property type="entry name" value="WH-like_DNA-bd_sf"/>
</dbReference>
<feature type="domain" description="HTH hxlR-type" evidence="4">
    <location>
        <begin position="9"/>
        <end position="112"/>
    </location>
</feature>
<dbReference type="PANTHER" id="PTHR33204:SF29">
    <property type="entry name" value="TRANSCRIPTIONAL REGULATOR"/>
    <property type="match status" value="1"/>
</dbReference>
<evidence type="ECO:0000259" key="4">
    <source>
        <dbReference type="PROSITE" id="PS51118"/>
    </source>
</evidence>
<dbReference type="PROSITE" id="PS51118">
    <property type="entry name" value="HTH_HXLR"/>
    <property type="match status" value="1"/>
</dbReference>
<reference evidence="5 6" key="1">
    <citation type="submission" date="2016-10" db="EMBL/GenBank/DDBJ databases">
        <authorList>
            <person name="de Groot N.N."/>
        </authorList>
    </citation>
    <scope>NUCLEOTIDE SEQUENCE [LARGE SCALE GENOMIC DNA]</scope>
    <source>
        <strain evidence="5 6">CGMCC 1.10076</strain>
    </source>
</reference>
<organism evidence="5 6">
    <name type="scientific">Flavobacterium noncentrifugens</name>
    <dbReference type="NCBI Taxonomy" id="1128970"/>
    <lineage>
        <taxon>Bacteria</taxon>
        <taxon>Pseudomonadati</taxon>
        <taxon>Bacteroidota</taxon>
        <taxon>Flavobacteriia</taxon>
        <taxon>Flavobacteriales</taxon>
        <taxon>Flavobacteriaceae</taxon>
        <taxon>Flavobacterium</taxon>
    </lineage>
</organism>
<accession>A0A1G8YX63</accession>
<evidence type="ECO:0000313" key="6">
    <source>
        <dbReference type="Proteomes" id="UP000199580"/>
    </source>
</evidence>
<gene>
    <name evidence="5" type="ORF">SAMN04487935_2510</name>
</gene>
<dbReference type="Proteomes" id="UP000199580">
    <property type="component" value="Unassembled WGS sequence"/>
</dbReference>
<name>A0A1G8YX63_9FLAO</name>